<dbReference type="InterPro" id="IPR001387">
    <property type="entry name" value="Cro/C1-type_HTH"/>
</dbReference>
<accession>A0A0F5JQ74</accession>
<dbReference type="GO" id="GO:0003677">
    <property type="term" value="F:DNA binding"/>
    <property type="evidence" value="ECO:0007669"/>
    <property type="project" value="UniProtKB-KW"/>
</dbReference>
<dbReference type="PANTHER" id="PTHR46797:SF1">
    <property type="entry name" value="METHYLPHOSPHONATE SYNTHASE"/>
    <property type="match status" value="1"/>
</dbReference>
<dbReference type="HOGENOM" id="CLU_066192_20_1_10"/>
<dbReference type="PANTHER" id="PTHR46797">
    <property type="entry name" value="HTH-TYPE TRANSCRIPTIONAL REGULATOR"/>
    <property type="match status" value="1"/>
</dbReference>
<dbReference type="GO" id="GO:0003700">
    <property type="term" value="F:DNA-binding transcription factor activity"/>
    <property type="evidence" value="ECO:0007669"/>
    <property type="project" value="TreeGrafter"/>
</dbReference>
<dbReference type="InterPro" id="IPR010982">
    <property type="entry name" value="Lambda_DNA-bd_dom_sf"/>
</dbReference>
<gene>
    <name evidence="3" type="ORF">HMPREF1535_00210</name>
</gene>
<dbReference type="PROSITE" id="PS50943">
    <property type="entry name" value="HTH_CROC1"/>
    <property type="match status" value="1"/>
</dbReference>
<dbReference type="SMART" id="SM00530">
    <property type="entry name" value="HTH_XRE"/>
    <property type="match status" value="1"/>
</dbReference>
<evidence type="ECO:0000259" key="2">
    <source>
        <dbReference type="PROSITE" id="PS50943"/>
    </source>
</evidence>
<dbReference type="Proteomes" id="UP000033047">
    <property type="component" value="Unassembled WGS sequence"/>
</dbReference>
<dbReference type="EMBL" id="AQHV01000001">
    <property type="protein sequence ID" value="KKB59938.1"/>
    <property type="molecule type" value="Genomic_DNA"/>
</dbReference>
<protein>
    <recommendedName>
        <fullName evidence="2">HTH cro/C1-type domain-containing protein</fullName>
    </recommendedName>
</protein>
<dbReference type="Pfam" id="PF01381">
    <property type="entry name" value="HTH_3"/>
    <property type="match status" value="1"/>
</dbReference>
<name>A0A0F5JQ74_9BACT</name>
<proteinExistence type="predicted"/>
<dbReference type="AlphaFoldDB" id="A0A0F5JQ74"/>
<organism evidence="3 4">
    <name type="scientific">Parabacteroides goldsteinii DSM 19448 = WAL 12034</name>
    <dbReference type="NCBI Taxonomy" id="927665"/>
    <lineage>
        <taxon>Bacteria</taxon>
        <taxon>Pseudomonadati</taxon>
        <taxon>Bacteroidota</taxon>
        <taxon>Bacteroidia</taxon>
        <taxon>Bacteroidales</taxon>
        <taxon>Tannerellaceae</taxon>
        <taxon>Parabacteroides</taxon>
    </lineage>
</organism>
<dbReference type="STRING" id="927665.HMPREF1535_00210"/>
<dbReference type="RefSeq" id="WP_046145041.1">
    <property type="nucleotide sequence ID" value="NZ_KQ033912.1"/>
</dbReference>
<dbReference type="CDD" id="cd00093">
    <property type="entry name" value="HTH_XRE"/>
    <property type="match status" value="1"/>
</dbReference>
<evidence type="ECO:0000313" key="3">
    <source>
        <dbReference type="EMBL" id="KKB59938.1"/>
    </source>
</evidence>
<dbReference type="GO" id="GO:0005829">
    <property type="term" value="C:cytosol"/>
    <property type="evidence" value="ECO:0007669"/>
    <property type="project" value="TreeGrafter"/>
</dbReference>
<dbReference type="SUPFAM" id="SSF47413">
    <property type="entry name" value="lambda repressor-like DNA-binding domains"/>
    <property type="match status" value="1"/>
</dbReference>
<evidence type="ECO:0000256" key="1">
    <source>
        <dbReference type="ARBA" id="ARBA00023125"/>
    </source>
</evidence>
<comment type="caution">
    <text evidence="3">The sequence shown here is derived from an EMBL/GenBank/DDBJ whole genome shotgun (WGS) entry which is preliminary data.</text>
</comment>
<feature type="domain" description="HTH cro/C1-type" evidence="2">
    <location>
        <begin position="43"/>
        <end position="96"/>
    </location>
</feature>
<dbReference type="Gene3D" id="1.10.260.40">
    <property type="entry name" value="lambda repressor-like DNA-binding domains"/>
    <property type="match status" value="1"/>
</dbReference>
<reference evidence="3 4" key="1">
    <citation type="submission" date="2013-04" db="EMBL/GenBank/DDBJ databases">
        <title>The Genome Sequence of Parabacteroides goldsteinii DSM 19448.</title>
        <authorList>
            <consortium name="The Broad Institute Genomics Platform"/>
            <person name="Earl A."/>
            <person name="Ward D."/>
            <person name="Feldgarden M."/>
            <person name="Gevers D."/>
            <person name="Martens E."/>
            <person name="Sakamoto M."/>
            <person name="Benno Y."/>
            <person name="Song Y."/>
            <person name="Liu C."/>
            <person name="Lee J."/>
            <person name="Bolanos M."/>
            <person name="Vaisanen M.L."/>
            <person name="Finegold S.M."/>
            <person name="Walker B."/>
            <person name="Young S."/>
            <person name="Zeng Q."/>
            <person name="Gargeya S."/>
            <person name="Fitzgerald M."/>
            <person name="Haas B."/>
            <person name="Abouelleil A."/>
            <person name="Allen A.W."/>
            <person name="Alvarado L."/>
            <person name="Arachchi H.M."/>
            <person name="Berlin A.M."/>
            <person name="Chapman S.B."/>
            <person name="Gainer-Dewar J."/>
            <person name="Goldberg J."/>
            <person name="Griggs A."/>
            <person name="Gujja S."/>
            <person name="Hansen M."/>
            <person name="Howarth C."/>
            <person name="Imamovic A."/>
            <person name="Ireland A."/>
            <person name="Larimer J."/>
            <person name="McCowan C."/>
            <person name="Murphy C."/>
            <person name="Pearson M."/>
            <person name="Poon T.W."/>
            <person name="Priest M."/>
            <person name="Roberts A."/>
            <person name="Saif S."/>
            <person name="Shea T."/>
            <person name="Sisk P."/>
            <person name="Sykes S."/>
            <person name="Wortman J."/>
            <person name="Nusbaum C."/>
            <person name="Birren B."/>
        </authorList>
    </citation>
    <scope>NUCLEOTIDE SEQUENCE [LARGE SCALE GENOMIC DNA]</scope>
    <source>
        <strain evidence="3 4">DSM 19448</strain>
    </source>
</reference>
<keyword evidence="1" id="KW-0238">DNA-binding</keyword>
<dbReference type="InterPro" id="IPR050807">
    <property type="entry name" value="TransReg_Diox_bact_type"/>
</dbReference>
<dbReference type="PATRIC" id="fig|927665.4.peg.212"/>
<evidence type="ECO:0000313" key="4">
    <source>
        <dbReference type="Proteomes" id="UP000033047"/>
    </source>
</evidence>
<sequence length="100" mass="11055">METNNHKIVDYDVVLDAKFGKEGTPERAAAEERANAFFTGMIIEEARKKAKMTQAELAEKIGTNKSYISRVENGITEPKVSTFYRIASALGLTVELTPAM</sequence>